<reference evidence="2 3" key="1">
    <citation type="submission" date="2016-10" db="EMBL/GenBank/DDBJ databases">
        <authorList>
            <person name="de Groot N.N."/>
        </authorList>
    </citation>
    <scope>NUCLEOTIDE SEQUENCE [LARGE SCALE GENOMIC DNA]</scope>
    <source>
        <strain evidence="2 3">DSM 43941</strain>
    </source>
</reference>
<feature type="region of interest" description="Disordered" evidence="1">
    <location>
        <begin position="88"/>
        <end position="214"/>
    </location>
</feature>
<evidence type="ECO:0008006" key="4">
    <source>
        <dbReference type="Google" id="ProtNLM"/>
    </source>
</evidence>
<protein>
    <recommendedName>
        <fullName evidence="4">Helix-turn-helix domain-containing protein</fullName>
    </recommendedName>
</protein>
<evidence type="ECO:0000313" key="2">
    <source>
        <dbReference type="EMBL" id="SDT74153.1"/>
    </source>
</evidence>
<feature type="compositionally biased region" description="Basic and acidic residues" evidence="1">
    <location>
        <begin position="164"/>
        <end position="180"/>
    </location>
</feature>
<dbReference type="STRING" id="113562.SAMN04489716_6894"/>
<feature type="compositionally biased region" description="Low complexity" evidence="1">
    <location>
        <begin position="189"/>
        <end position="203"/>
    </location>
</feature>
<accession>A0A1H2CUJ3</accession>
<evidence type="ECO:0000313" key="3">
    <source>
        <dbReference type="Proteomes" id="UP000198688"/>
    </source>
</evidence>
<sequence length="325" mass="34932">MAFVSELQRAVANSSMASTGKLIMLTLAIKADWETGVIPPAYTPALSTLATMTGYSRSTVAEWLNVLETFGWVKREQIKGGRTNYTLLIGAPQVPPPERASRRPTKADSPPGGHPANSATVGNSPEFGSPPSGPVREADPSSSPPGGTEPVRLADPSSPPGGHASKEISPTERSTSRDIPHASPPPSRRPSSGAPRSRSRSPAVDGIPLPPDFHATEEMIGWSRTETPNVGHRETAAFVDYWSARSGPEALRRDLNAWVMTWRNWMRMEQKKVERSPGFRGTAVQTAVDPIPAPRLSADDACPRHIGHRAATCGLCRSERIGTRT</sequence>
<name>A0A1H2CUJ3_9ACTN</name>
<dbReference type="InterPro" id="IPR036390">
    <property type="entry name" value="WH_DNA-bd_sf"/>
</dbReference>
<keyword evidence="3" id="KW-1185">Reference proteome</keyword>
<evidence type="ECO:0000256" key="1">
    <source>
        <dbReference type="SAM" id="MobiDB-lite"/>
    </source>
</evidence>
<organism evidence="2 3">
    <name type="scientific">Actinoplanes derwentensis</name>
    <dbReference type="NCBI Taxonomy" id="113562"/>
    <lineage>
        <taxon>Bacteria</taxon>
        <taxon>Bacillati</taxon>
        <taxon>Actinomycetota</taxon>
        <taxon>Actinomycetes</taxon>
        <taxon>Micromonosporales</taxon>
        <taxon>Micromonosporaceae</taxon>
        <taxon>Actinoplanes</taxon>
    </lineage>
</organism>
<dbReference type="EMBL" id="LT629758">
    <property type="protein sequence ID" value="SDT74153.1"/>
    <property type="molecule type" value="Genomic_DNA"/>
</dbReference>
<gene>
    <name evidence="2" type="ORF">SAMN04489716_6894</name>
</gene>
<dbReference type="Proteomes" id="UP000198688">
    <property type="component" value="Chromosome I"/>
</dbReference>
<proteinExistence type="predicted"/>
<dbReference type="SUPFAM" id="SSF46785">
    <property type="entry name" value="Winged helix' DNA-binding domain"/>
    <property type="match status" value="1"/>
</dbReference>
<dbReference type="AlphaFoldDB" id="A0A1H2CUJ3"/>